<keyword evidence="2" id="KW-0479">Metal-binding</keyword>
<feature type="domain" description="C2H2-type" evidence="9">
    <location>
        <begin position="366"/>
        <end position="394"/>
    </location>
</feature>
<dbReference type="SMART" id="SM00355">
    <property type="entry name" value="ZnF_C2H2"/>
    <property type="match status" value="19"/>
</dbReference>
<evidence type="ECO:0000256" key="8">
    <source>
        <dbReference type="SAM" id="MobiDB-lite"/>
    </source>
</evidence>
<feature type="domain" description="C2H2-type" evidence="9">
    <location>
        <begin position="1140"/>
        <end position="1168"/>
    </location>
</feature>
<feature type="domain" description="C2H2-type" evidence="9">
    <location>
        <begin position="820"/>
        <end position="847"/>
    </location>
</feature>
<dbReference type="PANTHER" id="PTHR24376">
    <property type="entry name" value="ZINC FINGER PROTEIN"/>
    <property type="match status" value="1"/>
</dbReference>
<comment type="subcellular location">
    <subcellularLocation>
        <location evidence="1">Nucleus</location>
    </subcellularLocation>
</comment>
<dbReference type="FunFam" id="3.30.160.60:FF:000624">
    <property type="entry name" value="zinc finger protein 697"/>
    <property type="match status" value="1"/>
</dbReference>
<evidence type="ECO:0000256" key="7">
    <source>
        <dbReference type="PROSITE-ProRule" id="PRU00042"/>
    </source>
</evidence>
<keyword evidence="3" id="KW-0677">Repeat</keyword>
<dbReference type="Gene3D" id="3.30.160.60">
    <property type="entry name" value="Classic Zinc Finger"/>
    <property type="match status" value="10"/>
</dbReference>
<dbReference type="InterPro" id="IPR013087">
    <property type="entry name" value="Znf_C2H2_type"/>
</dbReference>
<feature type="domain" description="C2H2-type" evidence="9">
    <location>
        <begin position="792"/>
        <end position="819"/>
    </location>
</feature>
<keyword evidence="11" id="KW-1185">Reference proteome</keyword>
<feature type="domain" description="C2H2-type" evidence="9">
    <location>
        <begin position="553"/>
        <end position="580"/>
    </location>
</feature>
<dbReference type="GO" id="GO:0005634">
    <property type="term" value="C:nucleus"/>
    <property type="evidence" value="ECO:0007669"/>
    <property type="project" value="UniProtKB-SubCell"/>
</dbReference>
<dbReference type="SUPFAM" id="SSF57667">
    <property type="entry name" value="beta-beta-alpha zinc fingers"/>
    <property type="match status" value="6"/>
</dbReference>
<dbReference type="PROSITE" id="PS00028">
    <property type="entry name" value="ZINC_FINGER_C2H2_1"/>
    <property type="match status" value="13"/>
</dbReference>
<evidence type="ECO:0000256" key="5">
    <source>
        <dbReference type="ARBA" id="ARBA00022833"/>
    </source>
</evidence>
<feature type="domain" description="C2H2-type" evidence="9">
    <location>
        <begin position="330"/>
        <end position="353"/>
    </location>
</feature>
<feature type="domain" description="C2H2-type" evidence="9">
    <location>
        <begin position="129"/>
        <end position="157"/>
    </location>
</feature>
<dbReference type="Pfam" id="PF00096">
    <property type="entry name" value="zf-C2H2"/>
    <property type="match status" value="2"/>
</dbReference>
<dbReference type="PANTHER" id="PTHR24376:SF235">
    <property type="entry name" value="C2H2-TYPE DOMAIN-CONTAINING PROTEIN"/>
    <property type="match status" value="1"/>
</dbReference>
<dbReference type="GO" id="GO:0008270">
    <property type="term" value="F:zinc ion binding"/>
    <property type="evidence" value="ECO:0007669"/>
    <property type="project" value="UniProtKB-KW"/>
</dbReference>
<organism evidence="10 11">
    <name type="scientific">Caenorhabditis auriculariae</name>
    <dbReference type="NCBI Taxonomy" id="2777116"/>
    <lineage>
        <taxon>Eukaryota</taxon>
        <taxon>Metazoa</taxon>
        <taxon>Ecdysozoa</taxon>
        <taxon>Nematoda</taxon>
        <taxon>Chromadorea</taxon>
        <taxon>Rhabditida</taxon>
        <taxon>Rhabditina</taxon>
        <taxon>Rhabditomorpha</taxon>
        <taxon>Rhabditoidea</taxon>
        <taxon>Rhabditidae</taxon>
        <taxon>Peloderinae</taxon>
        <taxon>Caenorhabditis</taxon>
    </lineage>
</organism>
<dbReference type="EMBL" id="CAJGYM010000004">
    <property type="protein sequence ID" value="CAD6186234.1"/>
    <property type="molecule type" value="Genomic_DNA"/>
</dbReference>
<keyword evidence="5" id="KW-0862">Zinc</keyword>
<protein>
    <recommendedName>
        <fullName evidence="9">C2H2-type domain-containing protein</fullName>
    </recommendedName>
</protein>
<feature type="domain" description="C2H2-type" evidence="9">
    <location>
        <begin position="439"/>
        <end position="466"/>
    </location>
</feature>
<keyword evidence="6" id="KW-0539">Nucleus</keyword>
<feature type="domain" description="C2H2-type" evidence="9">
    <location>
        <begin position="301"/>
        <end position="329"/>
    </location>
</feature>
<dbReference type="GO" id="GO:0000978">
    <property type="term" value="F:RNA polymerase II cis-regulatory region sequence-specific DNA binding"/>
    <property type="evidence" value="ECO:0007669"/>
    <property type="project" value="TreeGrafter"/>
</dbReference>
<sequence>MNDEAAYHKNENLGFTRSRLSTIHGNTYEIVVQNQENEEEELIEDRGEEEETYQQEEFVECYEQAEPRVEYIINEPVEEVVDEVVEETVEEQEEAVELPKIHCMFCDAVVDLEAGHSHHMCKSFLRKNFKCNMCDEQFNFSQNYEVHRQVCHFEKESFSGEKTCEICFLNNQPTFSPLSSIYRTFEDASTQFENQAVFKRHKRQVHRDEGSQLNEVAFCPKCEVQIPVEEVSIHLKLHDTHKSLSVREEVRREKKLDSNWTADGKKKHQCPTCQKFFRRPAELKRHLVIHVRETNANLPKWKCAICSKEYSHETGLNEHKRVAHGSATEYVCQICGFSFTKQSNLERHLKKQHPVKLSCAQTDSSLECSYCPSVYASFHALAAHQKRNHRSTKDGNYMAPNQCTICKLSFQGMAMLRAHKAQYHPTNQNITREEQTPMFECDRCSKKYLLRASLLLHLDMHRRNEEVPVAIKLPSNKGFQCETCRELFATKKDFKSHTCPTTSRNDARTIQTVVDNPNNINKIVCRLCTPYKKFSTMREFREHNRRHQQRRPHLCWICHKSFRTEDLLVLHKGIHNRDPIACESCGMVLYGRTMYRQHQRTAHPTGDDVCVQVVIEHDRNVASAQSFPEYSLRDVNGTSFDVVRAQSADWMEPQQQQQQIVVIETADTTSMMNVPIRCDVCMHLYDNMNLLIHHWNESASERDHSFSVLGCPICKLNIRGASEVAKHIQTHHYRSSVRPTYSLMAVNNEERNASRSKDAENKTHVCSVCSRGFGKRCDLSRHLLIHTGEKPFQCEVCFMEFRTKNTLDTHLLRHKNEPTEVCMVCRKVFYGKKSLKLHLRIHTGETPLQCRHCNVSFRTSSLRSAHEKRVHGVNGEPVDQTNSMLVIPPSQVPSSQRKSRRLQIKETIASKPSSVRTLLPVKRKFVEEKNPFIQGVEKTISQISSLPSKPLPLSSSSAFSCPKTRRTGGTLYIVAKKVFIDEYVINVSTRPPPKNSIRESVDTLSSIEISAVEEFVSHGFPFRIILHDNQYLHIDAPALLAIIEADGQVSAKTKITSGLSAQPKLFEVVRDTETSFVRRCEVCEMDFQSKDLSDEHFASEDHETAQLMNPLTSIVAEGIVATSMTVPHPAPTRKEELSDFTCKLCGRKFLDMEPLVAHIRREHERDGDHPQHIPPRPAARTAPIH</sequence>
<comment type="caution">
    <text evidence="10">The sequence shown here is derived from an EMBL/GenBank/DDBJ whole genome shotgun (WGS) entry which is preliminary data.</text>
</comment>
<keyword evidence="4 7" id="KW-0863">Zinc-finger</keyword>
<dbReference type="Proteomes" id="UP000835052">
    <property type="component" value="Unassembled WGS sequence"/>
</dbReference>
<feature type="domain" description="C2H2-type" evidence="9">
    <location>
        <begin position="268"/>
        <end position="295"/>
    </location>
</feature>
<dbReference type="AlphaFoldDB" id="A0A8S1GTC1"/>
<dbReference type="OrthoDB" id="6077919at2759"/>
<feature type="region of interest" description="Disordered" evidence="8">
    <location>
        <begin position="866"/>
        <end position="899"/>
    </location>
</feature>
<evidence type="ECO:0000313" key="10">
    <source>
        <dbReference type="EMBL" id="CAD6186234.1"/>
    </source>
</evidence>
<evidence type="ECO:0000256" key="3">
    <source>
        <dbReference type="ARBA" id="ARBA00022737"/>
    </source>
</evidence>
<accession>A0A8S1GTC1</accession>
<gene>
    <name evidence="10" type="ORF">CAUJ_LOCUS2153</name>
</gene>
<evidence type="ECO:0000313" key="11">
    <source>
        <dbReference type="Proteomes" id="UP000835052"/>
    </source>
</evidence>
<evidence type="ECO:0000256" key="4">
    <source>
        <dbReference type="ARBA" id="ARBA00022771"/>
    </source>
</evidence>
<evidence type="ECO:0000256" key="1">
    <source>
        <dbReference type="ARBA" id="ARBA00004123"/>
    </source>
</evidence>
<evidence type="ECO:0000256" key="2">
    <source>
        <dbReference type="ARBA" id="ARBA00022723"/>
    </source>
</evidence>
<dbReference type="Pfam" id="PF12874">
    <property type="entry name" value="zf-met"/>
    <property type="match status" value="1"/>
</dbReference>
<evidence type="ECO:0000259" key="9">
    <source>
        <dbReference type="PROSITE" id="PS50157"/>
    </source>
</evidence>
<dbReference type="InterPro" id="IPR036236">
    <property type="entry name" value="Znf_C2H2_sf"/>
</dbReference>
<name>A0A8S1GTC1_9PELO</name>
<dbReference type="PROSITE" id="PS50157">
    <property type="entry name" value="ZINC_FINGER_C2H2_2"/>
    <property type="match status" value="11"/>
</dbReference>
<proteinExistence type="predicted"/>
<evidence type="ECO:0000256" key="6">
    <source>
        <dbReference type="ARBA" id="ARBA00023242"/>
    </source>
</evidence>
<reference evidence="10" key="1">
    <citation type="submission" date="2020-10" db="EMBL/GenBank/DDBJ databases">
        <authorList>
            <person name="Kikuchi T."/>
        </authorList>
    </citation>
    <scope>NUCLEOTIDE SEQUENCE</scope>
    <source>
        <strain evidence="10">NKZ352</strain>
    </source>
</reference>
<feature type="region of interest" description="Disordered" evidence="8">
    <location>
        <begin position="1163"/>
        <end position="1185"/>
    </location>
</feature>
<dbReference type="GO" id="GO:0001228">
    <property type="term" value="F:DNA-binding transcription activator activity, RNA polymerase II-specific"/>
    <property type="evidence" value="ECO:0007669"/>
    <property type="project" value="TreeGrafter"/>
</dbReference>
<feature type="domain" description="C2H2-type" evidence="9">
    <location>
        <begin position="764"/>
        <end position="791"/>
    </location>
</feature>